<evidence type="ECO:0000256" key="1">
    <source>
        <dbReference type="ARBA" id="ARBA00009375"/>
    </source>
</evidence>
<keyword evidence="2 4" id="KW-0819">tRNA processing</keyword>
<evidence type="ECO:0000256" key="5">
    <source>
        <dbReference type="PIRSR" id="PIRSR001430-1"/>
    </source>
</evidence>
<dbReference type="NCBIfam" id="TIGR00071">
    <property type="entry name" value="hisT_truA"/>
    <property type="match status" value="1"/>
</dbReference>
<comment type="catalytic activity">
    <reaction evidence="4 7">
        <text>uridine(38/39/40) in tRNA = pseudouridine(38/39/40) in tRNA</text>
        <dbReference type="Rhea" id="RHEA:22376"/>
        <dbReference type="Rhea" id="RHEA-COMP:10085"/>
        <dbReference type="Rhea" id="RHEA-COMP:10087"/>
        <dbReference type="ChEBI" id="CHEBI:65314"/>
        <dbReference type="ChEBI" id="CHEBI:65315"/>
        <dbReference type="EC" id="5.4.99.12"/>
    </reaction>
</comment>
<comment type="function">
    <text evidence="4">Formation of pseudouridine at positions 38, 39 and 40 in the anticodon stem and loop of transfer RNAs.</text>
</comment>
<comment type="caution">
    <text evidence="9">The sequence shown here is derived from an EMBL/GenBank/DDBJ whole genome shotgun (WGS) entry which is preliminary data.</text>
</comment>
<protein>
    <recommendedName>
        <fullName evidence="4">tRNA pseudouridine synthase A</fullName>
        <ecNumber evidence="4">5.4.99.12</ecNumber>
    </recommendedName>
    <alternativeName>
        <fullName evidence="4">tRNA pseudouridine(38-40) synthase</fullName>
    </alternativeName>
    <alternativeName>
        <fullName evidence="4">tRNA pseudouridylate synthase I</fullName>
    </alternativeName>
    <alternativeName>
        <fullName evidence="4">tRNA-uridine isomerase I</fullName>
    </alternativeName>
</protein>
<dbReference type="GO" id="GO:0003723">
    <property type="term" value="F:RNA binding"/>
    <property type="evidence" value="ECO:0007669"/>
    <property type="project" value="InterPro"/>
</dbReference>
<dbReference type="PANTHER" id="PTHR11142:SF0">
    <property type="entry name" value="TRNA PSEUDOURIDINE SYNTHASE-LIKE 1"/>
    <property type="match status" value="1"/>
</dbReference>
<reference evidence="9" key="2">
    <citation type="submission" date="2023-08" db="EMBL/GenBank/DDBJ databases">
        <authorList>
            <person name="Luo J."/>
        </authorList>
    </citation>
    <scope>NUCLEOTIDE SEQUENCE</scope>
    <source>
        <strain evidence="9">DSM 25064</strain>
    </source>
</reference>
<dbReference type="FunFam" id="3.30.70.580:FF:000001">
    <property type="entry name" value="tRNA pseudouridine synthase A"/>
    <property type="match status" value="1"/>
</dbReference>
<sequence length="287" mass="32322">MTQGKPWEYLPNGLVPEGEVLPEGVKRIAAAVEYDGSAFCGWQRQTHSPSVQFHVEAALTQVANERITVACAGRTDTGVHATNQVIHFDTRADRNPRNWVLGVNANLPFGIRLHWAEERSPLFHARFAARARTYRYLIVNQPQRSALFYHWLTWEKRPLDEVQMHRAAQLLLGERDFSSFRAAGCQSNTPNRNVHAAKVWRQGDLVILEITANAFLHHMVRNIVGALLCVGRGDYAYTWPGELLALCDRTEAPPTAAPNGLYLVGVNYPDEFDVPVFKPGPQFINQE</sequence>
<evidence type="ECO:0000256" key="2">
    <source>
        <dbReference type="ARBA" id="ARBA00022694"/>
    </source>
</evidence>
<dbReference type="InterPro" id="IPR020103">
    <property type="entry name" value="PsdUridine_synth_cat_dom_sf"/>
</dbReference>
<keyword evidence="10" id="KW-1185">Reference proteome</keyword>
<dbReference type="InterPro" id="IPR020097">
    <property type="entry name" value="PsdUridine_synth_TruA_a/b_dom"/>
</dbReference>
<evidence type="ECO:0000256" key="6">
    <source>
        <dbReference type="PIRSR" id="PIRSR001430-2"/>
    </source>
</evidence>
<feature type="binding site" evidence="4 6">
    <location>
        <position position="134"/>
    </location>
    <ligand>
        <name>substrate</name>
    </ligand>
</feature>
<reference evidence="9" key="1">
    <citation type="journal article" date="2010" name="Int. J. Syst. Evol. Microbiol.">
        <title>Porticoccus litoralis gen. nov., sp. nov., a gammaproteobacterium isolated from the Yellow Sea.</title>
        <authorList>
            <person name="Oh H.M."/>
            <person name="Kim H."/>
            <person name="Kim K.M."/>
            <person name="Min G.S."/>
            <person name="Cho J.C."/>
        </authorList>
    </citation>
    <scope>NUCLEOTIDE SEQUENCE</scope>
    <source>
        <strain evidence="9">DSM 25064</strain>
    </source>
</reference>
<dbReference type="InterPro" id="IPR020095">
    <property type="entry name" value="PsdUridine_synth_TruA_C"/>
</dbReference>
<dbReference type="EC" id="5.4.99.12" evidence="4"/>
<dbReference type="RefSeq" id="WP_305168917.1">
    <property type="nucleotide sequence ID" value="NZ_JAUUUU010000001.1"/>
</dbReference>
<organism evidence="9 10">
    <name type="scientific">Porticoccus litoralis</name>
    <dbReference type="NCBI Taxonomy" id="434086"/>
    <lineage>
        <taxon>Bacteria</taxon>
        <taxon>Pseudomonadati</taxon>
        <taxon>Pseudomonadota</taxon>
        <taxon>Gammaproteobacteria</taxon>
        <taxon>Cellvibrionales</taxon>
        <taxon>Porticoccaceae</taxon>
        <taxon>Porticoccus</taxon>
    </lineage>
</organism>
<dbReference type="GO" id="GO:0031119">
    <property type="term" value="P:tRNA pseudouridine synthesis"/>
    <property type="evidence" value="ECO:0007669"/>
    <property type="project" value="UniProtKB-UniRule"/>
</dbReference>
<dbReference type="CDD" id="cd02570">
    <property type="entry name" value="PseudoU_synth_EcTruA"/>
    <property type="match status" value="1"/>
</dbReference>
<dbReference type="PIRSF" id="PIRSF001430">
    <property type="entry name" value="tRNA_psdUrid_synth"/>
    <property type="match status" value="1"/>
</dbReference>
<proteinExistence type="inferred from homology"/>
<dbReference type="HAMAP" id="MF_00171">
    <property type="entry name" value="TruA"/>
    <property type="match status" value="1"/>
</dbReference>
<name>A0AAW8AZF3_9GAMM</name>
<evidence type="ECO:0000259" key="8">
    <source>
        <dbReference type="Pfam" id="PF01416"/>
    </source>
</evidence>
<evidence type="ECO:0000256" key="4">
    <source>
        <dbReference type="HAMAP-Rule" id="MF_00171"/>
    </source>
</evidence>
<dbReference type="Gene3D" id="3.30.70.660">
    <property type="entry name" value="Pseudouridine synthase I, catalytic domain, C-terminal subdomain"/>
    <property type="match status" value="1"/>
</dbReference>
<feature type="active site" description="Nucleophile" evidence="4 5">
    <location>
        <position position="76"/>
    </location>
</feature>
<evidence type="ECO:0000256" key="3">
    <source>
        <dbReference type="ARBA" id="ARBA00023235"/>
    </source>
</evidence>
<dbReference type="GO" id="GO:0160147">
    <property type="term" value="F:tRNA pseudouridine(38-40) synthase activity"/>
    <property type="evidence" value="ECO:0007669"/>
    <property type="project" value="UniProtKB-EC"/>
</dbReference>
<dbReference type="SUPFAM" id="SSF55120">
    <property type="entry name" value="Pseudouridine synthase"/>
    <property type="match status" value="1"/>
</dbReference>
<dbReference type="Gene3D" id="3.30.70.580">
    <property type="entry name" value="Pseudouridine synthase I, catalytic domain, N-terminal subdomain"/>
    <property type="match status" value="1"/>
</dbReference>
<evidence type="ECO:0000256" key="7">
    <source>
        <dbReference type="RuleBase" id="RU003792"/>
    </source>
</evidence>
<comment type="caution">
    <text evidence="4">Lacks conserved residue(s) required for the propagation of feature annotation.</text>
</comment>
<feature type="domain" description="Pseudouridine synthase I TruA alpha/beta" evidence="8">
    <location>
        <begin position="30"/>
        <end position="127"/>
    </location>
</feature>
<dbReference type="InterPro" id="IPR020094">
    <property type="entry name" value="TruA/RsuA/RluB/E/F_N"/>
</dbReference>
<gene>
    <name evidence="4 9" type="primary">truA</name>
    <name evidence="9" type="ORF">Q8A57_00275</name>
</gene>
<dbReference type="Proteomes" id="UP001178354">
    <property type="component" value="Unassembled WGS sequence"/>
</dbReference>
<comment type="subunit">
    <text evidence="4">Homodimer.</text>
</comment>
<feature type="domain" description="Pseudouridine synthase I TruA alpha/beta" evidence="8">
    <location>
        <begin position="167"/>
        <end position="269"/>
    </location>
</feature>
<dbReference type="EMBL" id="JAUUUU010000001">
    <property type="protein sequence ID" value="MDP1519400.1"/>
    <property type="molecule type" value="Genomic_DNA"/>
</dbReference>
<evidence type="ECO:0000313" key="9">
    <source>
        <dbReference type="EMBL" id="MDP1519400.1"/>
    </source>
</evidence>
<keyword evidence="3 4" id="KW-0413">Isomerase</keyword>
<evidence type="ECO:0000313" key="10">
    <source>
        <dbReference type="Proteomes" id="UP001178354"/>
    </source>
</evidence>
<dbReference type="AlphaFoldDB" id="A0AAW8AZF3"/>
<comment type="similarity">
    <text evidence="1 4 7">Belongs to the tRNA pseudouridine synthase TruA family.</text>
</comment>
<dbReference type="Pfam" id="PF01416">
    <property type="entry name" value="PseudoU_synth_1"/>
    <property type="match status" value="2"/>
</dbReference>
<accession>A0AAW8AZF3</accession>
<dbReference type="PANTHER" id="PTHR11142">
    <property type="entry name" value="PSEUDOURIDYLATE SYNTHASE"/>
    <property type="match status" value="1"/>
</dbReference>
<dbReference type="InterPro" id="IPR001406">
    <property type="entry name" value="PsdUridine_synth_TruA"/>
</dbReference>